<reference evidence="1" key="1">
    <citation type="submission" date="2023-04" db="EMBL/GenBank/DDBJ databases">
        <title>Ambrosiozyma monospora NBRC 10751.</title>
        <authorList>
            <person name="Ichikawa N."/>
            <person name="Sato H."/>
            <person name="Tonouchi N."/>
        </authorList>
    </citation>
    <scope>NUCLEOTIDE SEQUENCE</scope>
    <source>
        <strain evidence="1">NBRC 10751</strain>
    </source>
</reference>
<sequence length="94" mass="11212">MSEEQELANKVEEIPTSCKRWEAYLNHLSSINSPDYEEKLSLALYQTKYELANSQSIWTLFYNNLEKKLDLNKPEDLEQLKNLWIERLQSKLCE</sequence>
<evidence type="ECO:0000313" key="1">
    <source>
        <dbReference type="EMBL" id="GME79171.1"/>
    </source>
</evidence>
<protein>
    <submittedName>
        <fullName evidence="1">Unnamed protein product</fullName>
    </submittedName>
</protein>
<accession>A0ACB5T227</accession>
<keyword evidence="2" id="KW-1185">Reference proteome</keyword>
<evidence type="ECO:0000313" key="2">
    <source>
        <dbReference type="Proteomes" id="UP001165064"/>
    </source>
</evidence>
<proteinExistence type="predicted"/>
<dbReference type="Proteomes" id="UP001165064">
    <property type="component" value="Unassembled WGS sequence"/>
</dbReference>
<gene>
    <name evidence="1" type="ORF">Amon02_000380400</name>
</gene>
<organism evidence="1 2">
    <name type="scientific">Ambrosiozyma monospora</name>
    <name type="common">Yeast</name>
    <name type="synonym">Endomycopsis monosporus</name>
    <dbReference type="NCBI Taxonomy" id="43982"/>
    <lineage>
        <taxon>Eukaryota</taxon>
        <taxon>Fungi</taxon>
        <taxon>Dikarya</taxon>
        <taxon>Ascomycota</taxon>
        <taxon>Saccharomycotina</taxon>
        <taxon>Pichiomycetes</taxon>
        <taxon>Pichiales</taxon>
        <taxon>Pichiaceae</taxon>
        <taxon>Ambrosiozyma</taxon>
    </lineage>
</organism>
<comment type="caution">
    <text evidence="1">The sequence shown here is derived from an EMBL/GenBank/DDBJ whole genome shotgun (WGS) entry which is preliminary data.</text>
</comment>
<dbReference type="EMBL" id="BSXS01002474">
    <property type="protein sequence ID" value="GME79171.1"/>
    <property type="molecule type" value="Genomic_DNA"/>
</dbReference>
<name>A0ACB5T227_AMBMO</name>